<dbReference type="Proteomes" id="UP001208689">
    <property type="component" value="Chromosome"/>
</dbReference>
<sequence>MSRSDVSSSTAGFEYLDHTADVWVHAWGPALEQAFEQCVYGLMETMIENYHSIEENETYQFEIIEETKGSLLIAFLTEFLFLFDTEGLIFHRVALEAIVPLENGHFMLKGTGYGDIFDSQKYIPDTEVKAITYSYLEIKEAEQKTEIKIVYDI</sequence>
<dbReference type="PANTHER" id="PTHR12682:SF11">
    <property type="entry name" value="PROTEIN ARCHEASE"/>
    <property type="match status" value="1"/>
</dbReference>
<evidence type="ECO:0000313" key="6">
    <source>
        <dbReference type="EMBL" id="UYP46259.1"/>
    </source>
</evidence>
<evidence type="ECO:0000259" key="5">
    <source>
        <dbReference type="Pfam" id="PF01951"/>
    </source>
</evidence>
<dbReference type="SUPFAM" id="SSF69819">
    <property type="entry name" value="MTH1598-like"/>
    <property type="match status" value="1"/>
</dbReference>
<evidence type="ECO:0000313" key="7">
    <source>
        <dbReference type="Proteomes" id="UP001208689"/>
    </source>
</evidence>
<keyword evidence="4" id="KW-0106">Calcium</keyword>
<comment type="similarity">
    <text evidence="1">Belongs to the archease family.</text>
</comment>
<dbReference type="Gene3D" id="3.55.10.10">
    <property type="entry name" value="Archease domain"/>
    <property type="match status" value="1"/>
</dbReference>
<evidence type="ECO:0000256" key="2">
    <source>
        <dbReference type="ARBA" id="ARBA00022694"/>
    </source>
</evidence>
<protein>
    <submittedName>
        <fullName evidence="6">Protein archease</fullName>
    </submittedName>
</protein>
<reference evidence="6" key="1">
    <citation type="submission" date="2022-09" db="EMBL/GenBank/DDBJ databases">
        <title>Actin cytoskeleton and complex cell architecture in an #Asgard archaeon.</title>
        <authorList>
            <person name="Ponce Toledo R.I."/>
            <person name="Schleper C."/>
            <person name="Rodrigues Oliveira T."/>
            <person name="Wollweber F."/>
            <person name="Xu J."/>
            <person name="Rittmann S."/>
            <person name="Klingl A."/>
            <person name="Pilhofer M."/>
        </authorList>
    </citation>
    <scope>NUCLEOTIDE SEQUENCE</scope>
    <source>
        <strain evidence="6">B-35</strain>
    </source>
</reference>
<keyword evidence="7" id="KW-1185">Reference proteome</keyword>
<evidence type="ECO:0000256" key="1">
    <source>
        <dbReference type="ARBA" id="ARBA00007963"/>
    </source>
</evidence>
<gene>
    <name evidence="6" type="ORF">NEF87_002544</name>
</gene>
<evidence type="ECO:0000256" key="3">
    <source>
        <dbReference type="ARBA" id="ARBA00022723"/>
    </source>
</evidence>
<accession>A0ABY6HUX4</accession>
<feature type="domain" description="Archease" evidence="5">
    <location>
        <begin position="13"/>
        <end position="153"/>
    </location>
</feature>
<dbReference type="InterPro" id="IPR036820">
    <property type="entry name" value="Archease_dom_sf"/>
</dbReference>
<dbReference type="PANTHER" id="PTHR12682">
    <property type="entry name" value="ARCHEASE"/>
    <property type="match status" value="1"/>
</dbReference>
<evidence type="ECO:0000256" key="4">
    <source>
        <dbReference type="ARBA" id="ARBA00022837"/>
    </source>
</evidence>
<dbReference type="InterPro" id="IPR002804">
    <property type="entry name" value="Archease"/>
</dbReference>
<organism evidence="6 7">
    <name type="scientific">Candidatus Lokiarchaeum ossiferum</name>
    <dbReference type="NCBI Taxonomy" id="2951803"/>
    <lineage>
        <taxon>Archaea</taxon>
        <taxon>Promethearchaeati</taxon>
        <taxon>Promethearchaeota</taxon>
        <taxon>Promethearchaeia</taxon>
        <taxon>Promethearchaeales</taxon>
        <taxon>Promethearchaeaceae</taxon>
        <taxon>Candidatus Lokiarchaeum</taxon>
    </lineage>
</organism>
<keyword evidence="3" id="KW-0479">Metal-binding</keyword>
<dbReference type="Pfam" id="PF01951">
    <property type="entry name" value="Archease"/>
    <property type="match status" value="1"/>
</dbReference>
<dbReference type="InterPro" id="IPR023572">
    <property type="entry name" value="Archease_dom"/>
</dbReference>
<proteinExistence type="inferred from homology"/>
<keyword evidence="2" id="KW-0819">tRNA processing</keyword>
<name>A0ABY6HUX4_9ARCH</name>
<dbReference type="EMBL" id="CP104013">
    <property type="protein sequence ID" value="UYP46259.1"/>
    <property type="molecule type" value="Genomic_DNA"/>
</dbReference>